<dbReference type="PROSITE" id="PS51318">
    <property type="entry name" value="TAT"/>
    <property type="match status" value="1"/>
</dbReference>
<dbReference type="InterPro" id="IPR006311">
    <property type="entry name" value="TAT_signal"/>
</dbReference>
<proteinExistence type="predicted"/>
<dbReference type="RefSeq" id="WP_344662143.1">
    <property type="nucleotide sequence ID" value="NZ_BAAAQM010000067.1"/>
</dbReference>
<dbReference type="Proteomes" id="UP001499854">
    <property type="component" value="Unassembled WGS sequence"/>
</dbReference>
<reference evidence="2 3" key="1">
    <citation type="journal article" date="2019" name="Int. J. Syst. Evol. Microbiol.">
        <title>The Global Catalogue of Microorganisms (GCM) 10K type strain sequencing project: providing services to taxonomists for standard genome sequencing and annotation.</title>
        <authorList>
            <consortium name="The Broad Institute Genomics Platform"/>
            <consortium name="The Broad Institute Genome Sequencing Center for Infectious Disease"/>
            <person name="Wu L."/>
            <person name="Ma J."/>
        </authorList>
    </citation>
    <scope>NUCLEOTIDE SEQUENCE [LARGE SCALE GENOMIC DNA]</scope>
    <source>
        <strain evidence="2 3">JCM 16013</strain>
    </source>
</reference>
<feature type="signal peptide" evidence="1">
    <location>
        <begin position="1"/>
        <end position="26"/>
    </location>
</feature>
<dbReference type="EMBL" id="BAAAQM010000067">
    <property type="protein sequence ID" value="GAA2000128.1"/>
    <property type="molecule type" value="Genomic_DNA"/>
</dbReference>
<evidence type="ECO:0008006" key="4">
    <source>
        <dbReference type="Google" id="ProtNLM"/>
    </source>
</evidence>
<evidence type="ECO:0000256" key="1">
    <source>
        <dbReference type="SAM" id="SignalP"/>
    </source>
</evidence>
<sequence length="114" mass="11569">MRPSISRKGMRTTALLASAAAGLAVAAVPAGSASAWPGPTKIYCTSSTATGVPLVACSNDLIDFSMFQSWSHSGDSGVSLYQPYALTLTCVPGTTVSVTLHVSDGNPSWTGTCA</sequence>
<comment type="caution">
    <text evidence="2">The sequence shown here is derived from an EMBL/GenBank/DDBJ whole genome shotgun (WGS) entry which is preliminary data.</text>
</comment>
<feature type="chain" id="PRO_5045940228" description="Secreted protein" evidence="1">
    <location>
        <begin position="27"/>
        <end position="114"/>
    </location>
</feature>
<accession>A0ABN2T6J6</accession>
<organism evidence="2 3">
    <name type="scientific">Catenulispora subtropica</name>
    <dbReference type="NCBI Taxonomy" id="450798"/>
    <lineage>
        <taxon>Bacteria</taxon>
        <taxon>Bacillati</taxon>
        <taxon>Actinomycetota</taxon>
        <taxon>Actinomycetes</taxon>
        <taxon>Catenulisporales</taxon>
        <taxon>Catenulisporaceae</taxon>
        <taxon>Catenulispora</taxon>
    </lineage>
</organism>
<keyword evidence="1" id="KW-0732">Signal</keyword>
<keyword evidence="3" id="KW-1185">Reference proteome</keyword>
<name>A0ABN2T6J6_9ACTN</name>
<evidence type="ECO:0000313" key="3">
    <source>
        <dbReference type="Proteomes" id="UP001499854"/>
    </source>
</evidence>
<protein>
    <recommendedName>
        <fullName evidence="4">Secreted protein</fullName>
    </recommendedName>
</protein>
<evidence type="ECO:0000313" key="2">
    <source>
        <dbReference type="EMBL" id="GAA2000128.1"/>
    </source>
</evidence>
<gene>
    <name evidence="2" type="ORF">GCM10009838_76990</name>
</gene>